<dbReference type="GO" id="GO:0005085">
    <property type="term" value="F:guanyl-nucleotide exchange factor activity"/>
    <property type="evidence" value="ECO:0007669"/>
    <property type="project" value="InterPro"/>
</dbReference>
<dbReference type="Pfam" id="PF21242">
    <property type="entry name" value="ECT2_PH"/>
    <property type="match status" value="1"/>
</dbReference>
<feature type="domain" description="BRCT" evidence="3">
    <location>
        <begin position="124"/>
        <end position="204"/>
    </location>
</feature>
<evidence type="ECO:0000313" key="4">
    <source>
        <dbReference type="EMBL" id="CAD7396450.1"/>
    </source>
</evidence>
<dbReference type="SUPFAM" id="SSF50729">
    <property type="entry name" value="PH domain-like"/>
    <property type="match status" value="1"/>
</dbReference>
<dbReference type="SMART" id="SM00325">
    <property type="entry name" value="RhoGEF"/>
    <property type="match status" value="1"/>
</dbReference>
<feature type="compositionally biased region" description="Polar residues" evidence="1">
    <location>
        <begin position="289"/>
        <end position="303"/>
    </location>
</feature>
<reference evidence="4" key="1">
    <citation type="submission" date="2020-11" db="EMBL/GenBank/DDBJ databases">
        <authorList>
            <person name="Tran Van P."/>
        </authorList>
    </citation>
    <scope>NUCLEOTIDE SEQUENCE</scope>
</reference>
<evidence type="ECO:0000259" key="3">
    <source>
        <dbReference type="PROSITE" id="PS50172"/>
    </source>
</evidence>
<feature type="region of interest" description="Disordered" evidence="1">
    <location>
        <begin position="532"/>
        <end position="554"/>
    </location>
</feature>
<feature type="compositionally biased region" description="Polar residues" evidence="1">
    <location>
        <begin position="534"/>
        <end position="546"/>
    </location>
</feature>
<protein>
    <recommendedName>
        <fullName evidence="5">Protein ECT2</fullName>
    </recommendedName>
</protein>
<dbReference type="GO" id="GO:0005938">
    <property type="term" value="C:cell cortex"/>
    <property type="evidence" value="ECO:0007669"/>
    <property type="project" value="TreeGrafter"/>
</dbReference>
<dbReference type="InterPro" id="IPR049395">
    <property type="entry name" value="ECT2_PH"/>
</dbReference>
<dbReference type="InterPro" id="IPR026817">
    <property type="entry name" value="Ect2"/>
</dbReference>
<proteinExistence type="predicted"/>
<name>A0A7R9CKL1_TIMPO</name>
<dbReference type="InterPro" id="IPR001331">
    <property type="entry name" value="GDS_CDC24_CS"/>
</dbReference>
<dbReference type="InterPro" id="IPR036420">
    <property type="entry name" value="BRCT_dom_sf"/>
</dbReference>
<dbReference type="GO" id="GO:0007399">
    <property type="term" value="P:nervous system development"/>
    <property type="evidence" value="ECO:0007669"/>
    <property type="project" value="TreeGrafter"/>
</dbReference>
<dbReference type="GO" id="GO:0005634">
    <property type="term" value="C:nucleus"/>
    <property type="evidence" value="ECO:0007669"/>
    <property type="project" value="InterPro"/>
</dbReference>
<dbReference type="Pfam" id="PF00621">
    <property type="entry name" value="RhoGEF"/>
    <property type="match status" value="1"/>
</dbReference>
<dbReference type="GO" id="GO:0005096">
    <property type="term" value="F:GTPase activator activity"/>
    <property type="evidence" value="ECO:0007669"/>
    <property type="project" value="InterPro"/>
</dbReference>
<dbReference type="GO" id="GO:0035556">
    <property type="term" value="P:intracellular signal transduction"/>
    <property type="evidence" value="ECO:0007669"/>
    <property type="project" value="InterPro"/>
</dbReference>
<dbReference type="CDD" id="cd17733">
    <property type="entry name" value="BRCT_Ect2_rpt1"/>
    <property type="match status" value="1"/>
</dbReference>
<dbReference type="InterPro" id="IPR000219">
    <property type="entry name" value="DH_dom"/>
</dbReference>
<dbReference type="Pfam" id="PF21243">
    <property type="entry name" value="ECT2_BRCT0"/>
    <property type="match status" value="1"/>
</dbReference>
<dbReference type="PROSITE" id="PS00741">
    <property type="entry name" value="DH_1"/>
    <property type="match status" value="1"/>
</dbReference>
<feature type="region of interest" description="Disordered" evidence="1">
    <location>
        <begin position="1021"/>
        <end position="1042"/>
    </location>
</feature>
<organism evidence="4">
    <name type="scientific">Timema poppense</name>
    <name type="common">Walking stick</name>
    <dbReference type="NCBI Taxonomy" id="170557"/>
    <lineage>
        <taxon>Eukaryota</taxon>
        <taxon>Metazoa</taxon>
        <taxon>Ecdysozoa</taxon>
        <taxon>Arthropoda</taxon>
        <taxon>Hexapoda</taxon>
        <taxon>Insecta</taxon>
        <taxon>Pterygota</taxon>
        <taxon>Neoptera</taxon>
        <taxon>Polyneoptera</taxon>
        <taxon>Phasmatodea</taxon>
        <taxon>Timematodea</taxon>
        <taxon>Timematoidea</taxon>
        <taxon>Timematidae</taxon>
        <taxon>Timema</taxon>
    </lineage>
</organism>
<dbReference type="SUPFAM" id="SSF48065">
    <property type="entry name" value="DBL homology domain (DH-domain)"/>
    <property type="match status" value="1"/>
</dbReference>
<dbReference type="InterPro" id="IPR049396">
    <property type="entry name" value="ECT2_BRCT0"/>
</dbReference>
<dbReference type="InterPro" id="IPR035899">
    <property type="entry name" value="DBL_dom_sf"/>
</dbReference>
<dbReference type="InterPro" id="IPR001357">
    <property type="entry name" value="BRCT_dom"/>
</dbReference>
<dbReference type="GO" id="GO:0000281">
    <property type="term" value="P:mitotic cytokinesis"/>
    <property type="evidence" value="ECO:0007669"/>
    <property type="project" value="TreeGrafter"/>
</dbReference>
<dbReference type="PROSITE" id="PS50172">
    <property type="entry name" value="BRCT"/>
    <property type="match status" value="1"/>
</dbReference>
<dbReference type="CDD" id="cd00160">
    <property type="entry name" value="RhoGEF"/>
    <property type="match status" value="1"/>
</dbReference>
<feature type="domain" description="DH" evidence="2">
    <location>
        <begin position="618"/>
        <end position="807"/>
    </location>
</feature>
<dbReference type="AlphaFoldDB" id="A0A7R9CKL1"/>
<dbReference type="SUPFAM" id="SSF52113">
    <property type="entry name" value="BRCT domain"/>
    <property type="match status" value="2"/>
</dbReference>
<sequence>MDEVNVYVAESNTTDSIDSNSEDKKELELPIRESLDTRICLVGKTRTDANVISAAQRFGVPVVSSDTGAEFLNDGSWDTVYVVGDFSGPVYEAIHRSEQRVLGPTALQQCSERGEGLPNNARPLYTMAMCGLIVCFTGFRKKDELTRLISLIHNMGGSIRKDMVSKVTHLIANQSGGDKYQYAVTFRVPIMAESWVHTCWERRNDPAINALTDDMMACHKLLPLQGARVCFHGFPDDERDHMAEVLLENGGISVDLEDFTCTHVVADSEETFNILKANLGLPNDPAHSPKSTFETNDLTSSMHSPVRHLASESWHTSTPGQGSPRKVPSPIPLSPVQQLKESESLDVTLVEAHQNFAVTNQQPVTSLSCQKSKVFSSFSKKNRCRASLPGPGYFLRRCKIPAPIFLNTLPKMTTESILMEEDETDVDGGEIAPPPRYNTPKLRRLSGTSAGHPGSYSLLSCPESSGNPSTIQEEDRPLTMVVDESIVQNIPEKAPLKAAIVKVEWFWASIQNEVCSDEKDYLFEDYLESLLSPGRNSAHGTPGSSTRPRKRKRLRDTMSRLLQTESPAVQKRRSSVSDAGFLSVSGSFLDTTPGSPDNLVLEEEDPVAADTARKNLTARQQVFIELLQTEINYVNILDTIMKLFKAPLEDMLDTESPLLSKIELNTIFGHLGPIHDIHKKMLEDLKWTSAHWKEDICIGDIVLKFAPDLVKAYPQFVNFFEGTKNMIVQCDQTRPRFHAFLKICQTRPECGRQSLQELLIRPVQRLPSISLLLNDILKHTDKKNPDHSALERALSAIREVMTYINEDKRKTENQFVMFGIFNDIDCCPPNLVSAQRNFVSRVDVMELSEGLSGRGDTLVLFLFSDTLEVCKRRNNKGHNSMKSPNTSSLTRQASGKPYKHIRLMPLTNIKKVIDIKETNDCHNVFALMCRSPEEFKERLFSFTIMDDETDKGVFLKTLCRQMANAICRPDALDIDTSDVVVGTLSKAFNTGVPVPSNNVRGDILINLVGVHHLLEPPFRTGEEAEENGKLDGSPFGQKAQNDGGQHTGCEAAVIGIPEKISSEVIPRDWTIVFDLSKSSQTGKYKPYCITAVHELQPPDLAKRLALLFARTRLKVGRAFSFNKTPSKLKRAVSTMISPFGSTNNLTPSYQLAQMRLASCNNLNELTGSSNKEETYVAPMSVQPTRKNKNGSVTMASLRRL</sequence>
<dbReference type="PROSITE" id="PS50010">
    <property type="entry name" value="DH_2"/>
    <property type="match status" value="1"/>
</dbReference>
<evidence type="ECO:0000256" key="1">
    <source>
        <dbReference type="SAM" id="MobiDB-lite"/>
    </source>
</evidence>
<dbReference type="PANTHER" id="PTHR16777">
    <property type="entry name" value="PROTEIN ECT2"/>
    <property type="match status" value="1"/>
</dbReference>
<accession>A0A7R9CKL1</accession>
<dbReference type="InterPro" id="IPR011993">
    <property type="entry name" value="PH-like_dom_sf"/>
</dbReference>
<dbReference type="Gene3D" id="1.20.900.10">
    <property type="entry name" value="Dbl homology (DH) domain"/>
    <property type="match status" value="1"/>
</dbReference>
<dbReference type="CDD" id="cd01229">
    <property type="entry name" value="PH_Ect2"/>
    <property type="match status" value="1"/>
</dbReference>
<dbReference type="Gene3D" id="2.30.29.30">
    <property type="entry name" value="Pleckstrin-homology domain (PH domain)/Phosphotyrosine-binding domain (PTB)"/>
    <property type="match status" value="1"/>
</dbReference>
<dbReference type="SMART" id="SM00292">
    <property type="entry name" value="BRCT"/>
    <property type="match status" value="2"/>
</dbReference>
<evidence type="ECO:0008006" key="5">
    <source>
        <dbReference type="Google" id="ProtNLM"/>
    </source>
</evidence>
<dbReference type="GO" id="GO:2000431">
    <property type="term" value="P:regulation of cytokinesis, actomyosin contractile ring assembly"/>
    <property type="evidence" value="ECO:0007669"/>
    <property type="project" value="InterPro"/>
</dbReference>
<feature type="region of interest" description="Disordered" evidence="1">
    <location>
        <begin position="281"/>
        <end position="333"/>
    </location>
</feature>
<evidence type="ECO:0000259" key="2">
    <source>
        <dbReference type="PROSITE" id="PS50010"/>
    </source>
</evidence>
<gene>
    <name evidence="4" type="ORF">TPSB3V08_LOCUS680</name>
</gene>
<dbReference type="Gene3D" id="3.40.50.10190">
    <property type="entry name" value="BRCT domain"/>
    <property type="match status" value="3"/>
</dbReference>
<dbReference type="PANTHER" id="PTHR16777:SF2">
    <property type="entry name" value="PROTEIN ECT2"/>
    <property type="match status" value="1"/>
</dbReference>
<dbReference type="Pfam" id="PF12738">
    <property type="entry name" value="PTCB-BRCT"/>
    <property type="match status" value="1"/>
</dbReference>
<dbReference type="EMBL" id="OD000214">
    <property type="protein sequence ID" value="CAD7396450.1"/>
    <property type="molecule type" value="Genomic_DNA"/>
</dbReference>